<dbReference type="PANTHER" id="PTHR33710:SF64">
    <property type="entry name" value="ENDONUCLEASE_EXONUCLEASE_PHOSPHATASE DOMAIN-CONTAINING PROTEIN"/>
    <property type="match status" value="1"/>
</dbReference>
<protein>
    <submittedName>
        <fullName evidence="1">RNA-directed DNA polymerase, eukaryota, reverse transcriptase zinc-binding domain protein</fullName>
    </submittedName>
</protein>
<gene>
    <name evidence="1" type="ORF">Tci_472881</name>
</gene>
<dbReference type="AlphaFoldDB" id="A0A699I0L0"/>
<dbReference type="EMBL" id="BKCJ010231486">
    <property type="protein sequence ID" value="GEZ00908.1"/>
    <property type="molecule type" value="Genomic_DNA"/>
</dbReference>
<comment type="caution">
    <text evidence="1">The sequence shown here is derived from an EMBL/GenBank/DDBJ whole genome shotgun (WGS) entry which is preliminary data.</text>
</comment>
<dbReference type="PANTHER" id="PTHR33710">
    <property type="entry name" value="BNAC02G09200D PROTEIN"/>
    <property type="match status" value="1"/>
</dbReference>
<name>A0A699I0L0_TANCI</name>
<proteinExistence type="predicted"/>
<dbReference type="SUPFAM" id="SSF56219">
    <property type="entry name" value="DNase I-like"/>
    <property type="match status" value="1"/>
</dbReference>
<evidence type="ECO:0000313" key="1">
    <source>
        <dbReference type="EMBL" id="GEZ00908.1"/>
    </source>
</evidence>
<sequence length="389" mass="45207">MISVDNYVAVQGCWIQNGLKIMFIAVYTPQMMGDFNEVREAGERFGSVFQERQSDVFNSFIKNLNLYDVLLGGFHYTWTDKWASKMRKLDRFLVTKGFHDVFPHITGTVLEKGVPDHRSILLKESVADYGHTPFRFFHSWHDIEGFHDLVVDTWKKYDSSESNAMLSFKKKLQNLKQVIRVDQGTATSDDLRCRVSSMKILRDIKRKEVSDLAQKAKIKWAIEGDENTSFFHGSLKKKRCQIAIQGVLKNGAWIEDQGEEKAKFYNYFLNGFRSQRAVWDCGEDPAPGLDGFTFKFFKTFWEVIQPDVVRIVREFFRLACFPKGCNPFFIALIPKEGIMILFSNCVFLSVDNNYETMENNYETEEVKHNGCVNERTFMHVDALQKLNEE</sequence>
<keyword evidence="1" id="KW-0695">RNA-directed DNA polymerase</keyword>
<keyword evidence="1" id="KW-0548">Nucleotidyltransferase</keyword>
<dbReference type="Gene3D" id="3.60.10.10">
    <property type="entry name" value="Endonuclease/exonuclease/phosphatase"/>
    <property type="match status" value="1"/>
</dbReference>
<dbReference type="GO" id="GO:0003964">
    <property type="term" value="F:RNA-directed DNA polymerase activity"/>
    <property type="evidence" value="ECO:0007669"/>
    <property type="project" value="UniProtKB-KW"/>
</dbReference>
<dbReference type="InterPro" id="IPR036691">
    <property type="entry name" value="Endo/exonu/phosph_ase_sf"/>
</dbReference>
<keyword evidence="1" id="KW-0808">Transferase</keyword>
<reference evidence="1" key="1">
    <citation type="journal article" date="2019" name="Sci. Rep.">
        <title>Draft genome of Tanacetum cinerariifolium, the natural source of mosquito coil.</title>
        <authorList>
            <person name="Yamashiro T."/>
            <person name="Shiraishi A."/>
            <person name="Satake H."/>
            <person name="Nakayama K."/>
        </authorList>
    </citation>
    <scope>NUCLEOTIDE SEQUENCE</scope>
</reference>
<accession>A0A699I0L0</accession>
<organism evidence="1">
    <name type="scientific">Tanacetum cinerariifolium</name>
    <name type="common">Dalmatian daisy</name>
    <name type="synonym">Chrysanthemum cinerariifolium</name>
    <dbReference type="NCBI Taxonomy" id="118510"/>
    <lineage>
        <taxon>Eukaryota</taxon>
        <taxon>Viridiplantae</taxon>
        <taxon>Streptophyta</taxon>
        <taxon>Embryophyta</taxon>
        <taxon>Tracheophyta</taxon>
        <taxon>Spermatophyta</taxon>
        <taxon>Magnoliopsida</taxon>
        <taxon>eudicotyledons</taxon>
        <taxon>Gunneridae</taxon>
        <taxon>Pentapetalae</taxon>
        <taxon>asterids</taxon>
        <taxon>campanulids</taxon>
        <taxon>Asterales</taxon>
        <taxon>Asteraceae</taxon>
        <taxon>Asteroideae</taxon>
        <taxon>Anthemideae</taxon>
        <taxon>Anthemidinae</taxon>
        <taxon>Tanacetum</taxon>
    </lineage>
</organism>